<reference evidence="1" key="1">
    <citation type="submission" date="2013-07" db="EMBL/GenBank/DDBJ databases">
        <title>The genome of Eucalyptus grandis.</title>
        <authorList>
            <person name="Schmutz J."/>
            <person name="Hayes R."/>
            <person name="Myburg A."/>
            <person name="Tuskan G."/>
            <person name="Grattapaglia D."/>
            <person name="Rokhsar D.S."/>
        </authorList>
    </citation>
    <scope>NUCLEOTIDE SEQUENCE</scope>
    <source>
        <tissue evidence="1">Leaf extractions</tissue>
    </source>
</reference>
<proteinExistence type="predicted"/>
<dbReference type="InParanoid" id="A0A059D587"/>
<accession>A0A059D587</accession>
<dbReference type="EMBL" id="KK198754">
    <property type="protein sequence ID" value="KCW85571.1"/>
    <property type="molecule type" value="Genomic_DNA"/>
</dbReference>
<dbReference type="AlphaFoldDB" id="A0A059D587"/>
<sequence>MQEEPKLGSLRDHHLLSDHHRWGCSRENVSINHLGQDCQQHLLVLIGVIEMFDVDRVNSKIWLICLSHVSQDPE</sequence>
<gene>
    <name evidence="1" type="ORF">EUGRSUZ_B02368</name>
</gene>
<protein>
    <submittedName>
        <fullName evidence="1">Uncharacterized protein</fullName>
    </submittedName>
</protein>
<evidence type="ECO:0000313" key="1">
    <source>
        <dbReference type="EMBL" id="KCW85571.1"/>
    </source>
</evidence>
<name>A0A059D587_EUCGR</name>
<organism evidence="1">
    <name type="scientific">Eucalyptus grandis</name>
    <name type="common">Flooded gum</name>
    <dbReference type="NCBI Taxonomy" id="71139"/>
    <lineage>
        <taxon>Eukaryota</taxon>
        <taxon>Viridiplantae</taxon>
        <taxon>Streptophyta</taxon>
        <taxon>Embryophyta</taxon>
        <taxon>Tracheophyta</taxon>
        <taxon>Spermatophyta</taxon>
        <taxon>Magnoliopsida</taxon>
        <taxon>eudicotyledons</taxon>
        <taxon>Gunneridae</taxon>
        <taxon>Pentapetalae</taxon>
        <taxon>rosids</taxon>
        <taxon>malvids</taxon>
        <taxon>Myrtales</taxon>
        <taxon>Myrtaceae</taxon>
        <taxon>Myrtoideae</taxon>
        <taxon>Eucalypteae</taxon>
        <taxon>Eucalyptus</taxon>
    </lineage>
</organism>
<dbReference type="Gramene" id="KCW85571">
    <property type="protein sequence ID" value="KCW85571"/>
    <property type="gene ID" value="EUGRSUZ_B02368"/>
</dbReference>